<evidence type="ECO:0000256" key="1">
    <source>
        <dbReference type="ARBA" id="ARBA00022694"/>
    </source>
</evidence>
<evidence type="ECO:0000256" key="4">
    <source>
        <dbReference type="ARBA" id="ARBA00022801"/>
    </source>
</evidence>
<dbReference type="GO" id="GO:0001682">
    <property type="term" value="P:tRNA 5'-leader removal"/>
    <property type="evidence" value="ECO:0007669"/>
    <property type="project" value="UniProtKB-UniRule"/>
</dbReference>
<dbReference type="GO" id="GO:0000049">
    <property type="term" value="F:tRNA binding"/>
    <property type="evidence" value="ECO:0007669"/>
    <property type="project" value="UniProtKB-UniRule"/>
</dbReference>
<dbReference type="PANTHER" id="PTHR33992">
    <property type="entry name" value="RIBONUCLEASE P PROTEIN COMPONENT"/>
    <property type="match status" value="1"/>
</dbReference>
<evidence type="ECO:0000256" key="2">
    <source>
        <dbReference type="ARBA" id="ARBA00022722"/>
    </source>
</evidence>
<dbReference type="AlphaFoldDB" id="A0A2T4VZ85"/>
<proteinExistence type="inferred from homology"/>
<keyword evidence="5 6" id="KW-0694">RNA-binding</keyword>
<dbReference type="InterPro" id="IPR014721">
    <property type="entry name" value="Ribsml_uS5_D2-typ_fold_subgr"/>
</dbReference>
<name>A0A2T4VZ85_9HYPH</name>
<accession>A0A2T4VZ85</accession>
<evidence type="ECO:0000256" key="7">
    <source>
        <dbReference type="NCBIfam" id="TIGR00188"/>
    </source>
</evidence>
<keyword evidence="1 6" id="KW-0819">tRNA processing</keyword>
<dbReference type="InterPro" id="IPR020568">
    <property type="entry name" value="Ribosomal_Su5_D2-typ_SF"/>
</dbReference>
<dbReference type="HAMAP" id="MF_00227">
    <property type="entry name" value="RNase_P"/>
    <property type="match status" value="1"/>
</dbReference>
<dbReference type="Gene3D" id="3.30.230.10">
    <property type="match status" value="1"/>
</dbReference>
<evidence type="ECO:0000313" key="9">
    <source>
        <dbReference type="Proteomes" id="UP000240811"/>
    </source>
</evidence>
<dbReference type="PANTHER" id="PTHR33992:SF1">
    <property type="entry name" value="RIBONUCLEASE P PROTEIN COMPONENT"/>
    <property type="match status" value="1"/>
</dbReference>
<comment type="catalytic activity">
    <reaction evidence="6">
        <text>Endonucleolytic cleavage of RNA, removing 5'-extranucleotides from tRNA precursor.</text>
        <dbReference type="EC" id="3.1.26.5"/>
    </reaction>
</comment>
<organism evidence="8 9">
    <name type="scientific">Candidatus Liberibacter europaeus</name>
    <dbReference type="NCBI Taxonomy" id="744859"/>
    <lineage>
        <taxon>Bacteria</taxon>
        <taxon>Pseudomonadati</taxon>
        <taxon>Pseudomonadota</taxon>
        <taxon>Alphaproteobacteria</taxon>
        <taxon>Hyphomicrobiales</taxon>
        <taxon>Rhizobiaceae</taxon>
        <taxon>Liberibacter</taxon>
    </lineage>
</organism>
<dbReference type="Proteomes" id="UP000240811">
    <property type="component" value="Unassembled WGS sequence"/>
</dbReference>
<dbReference type="GO" id="GO:0042781">
    <property type="term" value="F:3'-tRNA processing endoribonuclease activity"/>
    <property type="evidence" value="ECO:0007669"/>
    <property type="project" value="TreeGrafter"/>
</dbReference>
<evidence type="ECO:0000313" key="8">
    <source>
        <dbReference type="EMBL" id="PTL87086.1"/>
    </source>
</evidence>
<dbReference type="Pfam" id="PF00825">
    <property type="entry name" value="Ribonuclease_P"/>
    <property type="match status" value="1"/>
</dbReference>
<comment type="similarity">
    <text evidence="6">Belongs to the RnpA family.</text>
</comment>
<gene>
    <name evidence="6 8" type="primary">rnpA</name>
    <name evidence="8" type="ORF">C4617_00745</name>
</gene>
<keyword evidence="4 6" id="KW-0378">Hydrolase</keyword>
<dbReference type="SUPFAM" id="SSF54211">
    <property type="entry name" value="Ribosomal protein S5 domain 2-like"/>
    <property type="match status" value="1"/>
</dbReference>
<dbReference type="InterPro" id="IPR000100">
    <property type="entry name" value="RNase_P"/>
</dbReference>
<sequence length="121" mass="13975">MTNVCRLKNRRQFVAVKSGALRRRGAFFSLDILDHKNSKLSSRIGFTVTKRQGGAVERNRIRRRLKEVVRLRAEGILKAGHDYVVIAKRSALFANFEDLCIDFVKLASRKKQIISLRKSRF</sequence>
<evidence type="ECO:0000256" key="3">
    <source>
        <dbReference type="ARBA" id="ARBA00022759"/>
    </source>
</evidence>
<evidence type="ECO:0000256" key="5">
    <source>
        <dbReference type="ARBA" id="ARBA00022884"/>
    </source>
</evidence>
<dbReference type="GO" id="GO:0030677">
    <property type="term" value="C:ribonuclease P complex"/>
    <property type="evidence" value="ECO:0007669"/>
    <property type="project" value="TreeGrafter"/>
</dbReference>
<keyword evidence="3 6" id="KW-0255">Endonuclease</keyword>
<keyword evidence="2 6" id="KW-0540">Nuclease</keyword>
<evidence type="ECO:0000256" key="6">
    <source>
        <dbReference type="HAMAP-Rule" id="MF_00227"/>
    </source>
</evidence>
<protein>
    <recommendedName>
        <fullName evidence="6 7">Ribonuclease P protein component</fullName>
        <shortName evidence="6">RNase P protein</shortName>
        <shortName evidence="6">RNaseP protein</shortName>
        <ecNumber evidence="6 7">3.1.26.5</ecNumber>
    </recommendedName>
    <alternativeName>
        <fullName evidence="6">Protein C5</fullName>
    </alternativeName>
</protein>
<reference evidence="9" key="1">
    <citation type="submission" date="2018-02" db="EMBL/GenBank/DDBJ databases">
        <title>Genome sequence of Candidatus Liberibacter europaeus.</title>
        <authorList>
            <person name="Frampton R.A."/>
            <person name="Thompson S.M."/>
            <person name="David C."/>
            <person name="Addison S.M."/>
            <person name="Smith G.R."/>
        </authorList>
    </citation>
    <scope>NUCLEOTIDE SEQUENCE [LARGE SCALE GENOMIC DNA]</scope>
</reference>
<dbReference type="GO" id="GO:0004526">
    <property type="term" value="F:ribonuclease P activity"/>
    <property type="evidence" value="ECO:0007669"/>
    <property type="project" value="UniProtKB-UniRule"/>
</dbReference>
<comment type="function">
    <text evidence="6">RNaseP catalyzes the removal of the 5'-leader sequence from pre-tRNA to produce the mature 5'-terminus. It can also cleave other RNA substrates such as 4.5S RNA. The protein component plays an auxiliary but essential role in vivo by binding to the 5'-leader sequence and broadening the substrate specificity of the ribozyme.</text>
</comment>
<dbReference type="EMBL" id="PSQJ01000001">
    <property type="protein sequence ID" value="PTL87086.1"/>
    <property type="molecule type" value="Genomic_DNA"/>
</dbReference>
<comment type="subunit">
    <text evidence="6">Consists of a catalytic RNA component (M1 or rnpB) and a protein subunit.</text>
</comment>
<comment type="caution">
    <text evidence="8">The sequence shown here is derived from an EMBL/GenBank/DDBJ whole genome shotgun (WGS) entry which is preliminary data.</text>
</comment>
<dbReference type="NCBIfam" id="TIGR00188">
    <property type="entry name" value="rnpA"/>
    <property type="match status" value="1"/>
</dbReference>
<dbReference type="EC" id="3.1.26.5" evidence="6 7"/>